<sequence>MKLEEINKEDYPEELKEQGAAALLLSDLMHARVSYKTDLALYKLKSNILCCAKRHQSSHFSRKRLRVSPTRDSGAVVRRNHFDDQEDEPDINAADRNLPGVAATIKLRTSFQAYRRLCLSMNKAAAQNYLYPLLNKDEKIAEGINVITYDPNGKEFEMGRARKKKDTRRSKSKRLRRRDESYSDDDSRSSLSVSSFDSEDSFRRRRSRSRTRKDVKGTKKRARSSSSEETPRARKRKGSKRNGGRKKMHEKKTKKRRKKKVRRDSSVSSSSGESRSCSTCQSQSDESEYERCKGRHERRDDEKRKSENIRNGAKRRRYRSGSCSSCSRHDDSSDFLMSNIMIGENTSKRLRSIIILPGEDSEVRELDKDKHKEEITYDHDDYPSSRSNDSNDGLNNMEERPIEDEKREDAAASNSKAIELIESNKVGEGQHTRNKPGYDVDRVGTNDTKKEQNDVSGVIVNTANVDDLETVLRQKALENLKTFRSGLGGFQTNAKSAVIQKDKCDGAAQSPFSVMPELGQTKIPKVVGTRMAGEDSAHSSLNEKIPDGGICGIESWSAKNNVHPPDQVAIPGSEKVSTFASSSKNNPRLITSASRKALSNVTTTLKETLASRETNQPQLASGTSIGRSVTLKETPASCEANQAKLSIGISFGKSVTLKETPASLEASQAKLVSGIKVCKNAIHGDHTVTPPRGTDNDDRANDSSVSYPAEPSSCLGSAAGDINLNESQDEGKEGTQLEQKTMSVMRGGEMVQVNYKVYIPKKTPALARRQLKR</sequence>
<comment type="caution">
    <text evidence="1">The sequence shown here is derived from an EMBL/GenBank/DDBJ whole genome shotgun (WGS) entry which is preliminary data.</text>
</comment>
<evidence type="ECO:0000313" key="1">
    <source>
        <dbReference type="EMBL" id="KAL3576628.1"/>
    </source>
</evidence>
<reference evidence="1 2" key="1">
    <citation type="journal article" date="2024" name="Plant Biotechnol. J.">
        <title>Genome and CRISPR/Cas9 system of a widespread forest tree (Populus alba) in the world.</title>
        <authorList>
            <person name="Liu Y.J."/>
            <person name="Jiang P.F."/>
            <person name="Han X.M."/>
            <person name="Li X.Y."/>
            <person name="Wang H.M."/>
            <person name="Wang Y.J."/>
            <person name="Wang X.X."/>
            <person name="Zeng Q.Y."/>
        </authorList>
    </citation>
    <scope>NUCLEOTIDE SEQUENCE [LARGE SCALE GENOMIC DNA]</scope>
    <source>
        <strain evidence="2">cv. PAL-ZL1</strain>
    </source>
</reference>
<organism evidence="1 2">
    <name type="scientific">Populus alba</name>
    <name type="common">White poplar</name>
    <dbReference type="NCBI Taxonomy" id="43335"/>
    <lineage>
        <taxon>Eukaryota</taxon>
        <taxon>Viridiplantae</taxon>
        <taxon>Streptophyta</taxon>
        <taxon>Embryophyta</taxon>
        <taxon>Tracheophyta</taxon>
        <taxon>Spermatophyta</taxon>
        <taxon>Magnoliopsida</taxon>
        <taxon>eudicotyledons</taxon>
        <taxon>Gunneridae</taxon>
        <taxon>Pentapetalae</taxon>
        <taxon>rosids</taxon>
        <taxon>fabids</taxon>
        <taxon>Malpighiales</taxon>
        <taxon>Salicaceae</taxon>
        <taxon>Saliceae</taxon>
        <taxon>Populus</taxon>
    </lineage>
</organism>
<dbReference type="Proteomes" id="UP000309997">
    <property type="component" value="Unassembled WGS sequence"/>
</dbReference>
<accession>A0ACC4BDJ1</accession>
<dbReference type="EMBL" id="RCHU02000011">
    <property type="protein sequence ID" value="KAL3576628.1"/>
    <property type="molecule type" value="Genomic_DNA"/>
</dbReference>
<protein>
    <submittedName>
        <fullName evidence="1">Uncharacterized protein</fullName>
    </submittedName>
</protein>
<name>A0ACC4BDJ1_POPAL</name>
<evidence type="ECO:0000313" key="2">
    <source>
        <dbReference type="Proteomes" id="UP000309997"/>
    </source>
</evidence>
<proteinExistence type="predicted"/>
<gene>
    <name evidence="1" type="ORF">D5086_021911</name>
</gene>
<keyword evidence="2" id="KW-1185">Reference proteome</keyword>